<evidence type="ECO:0000313" key="2">
    <source>
        <dbReference type="Proteomes" id="UP000760819"/>
    </source>
</evidence>
<organism evidence="1 2">
    <name type="scientific">Candidatus Dojkabacteria bacterium</name>
    <dbReference type="NCBI Taxonomy" id="2099670"/>
    <lineage>
        <taxon>Bacteria</taxon>
        <taxon>Candidatus Dojkabacteria</taxon>
    </lineage>
</organism>
<evidence type="ECO:0000313" key="1">
    <source>
        <dbReference type="EMBL" id="MCA9379279.1"/>
    </source>
</evidence>
<dbReference type="Proteomes" id="UP000760819">
    <property type="component" value="Unassembled WGS sequence"/>
</dbReference>
<comment type="caution">
    <text evidence="1">The sequence shown here is derived from an EMBL/GenBank/DDBJ whole genome shotgun (WGS) entry which is preliminary data.</text>
</comment>
<proteinExistence type="predicted"/>
<protein>
    <recommendedName>
        <fullName evidence="3">Protein kinase domain-containing protein</fullName>
    </recommendedName>
</protein>
<name>A0A955KZN1_9BACT</name>
<dbReference type="SUPFAM" id="SSF56112">
    <property type="entry name" value="Protein kinase-like (PK-like)"/>
    <property type="match status" value="1"/>
</dbReference>
<accession>A0A955KZN1</accession>
<reference evidence="1" key="1">
    <citation type="submission" date="2020-04" db="EMBL/GenBank/DDBJ databases">
        <authorList>
            <person name="Zhang T."/>
        </authorList>
    </citation>
    <scope>NUCLEOTIDE SEQUENCE</scope>
    <source>
        <strain evidence="1">HKST-UBA12</strain>
    </source>
</reference>
<dbReference type="AlphaFoldDB" id="A0A955KZN1"/>
<dbReference type="EMBL" id="JAGQLI010000128">
    <property type="protein sequence ID" value="MCA9379279.1"/>
    <property type="molecule type" value="Genomic_DNA"/>
</dbReference>
<reference evidence="1" key="2">
    <citation type="journal article" date="2021" name="Microbiome">
        <title>Successional dynamics and alternative stable states in a saline activated sludge microbial community over 9 years.</title>
        <authorList>
            <person name="Wang Y."/>
            <person name="Ye J."/>
            <person name="Ju F."/>
            <person name="Liu L."/>
            <person name="Boyd J.A."/>
            <person name="Deng Y."/>
            <person name="Parks D.H."/>
            <person name="Jiang X."/>
            <person name="Yin X."/>
            <person name="Woodcroft B.J."/>
            <person name="Tyson G.W."/>
            <person name="Hugenholtz P."/>
            <person name="Polz M.F."/>
            <person name="Zhang T."/>
        </authorList>
    </citation>
    <scope>NUCLEOTIDE SEQUENCE</scope>
    <source>
        <strain evidence="1">HKST-UBA12</strain>
    </source>
</reference>
<gene>
    <name evidence="1" type="ORF">KC640_02525</name>
</gene>
<dbReference type="InterPro" id="IPR011009">
    <property type="entry name" value="Kinase-like_dom_sf"/>
</dbReference>
<evidence type="ECO:0008006" key="3">
    <source>
        <dbReference type="Google" id="ProtNLM"/>
    </source>
</evidence>
<sequence length="493" mass="54235">MLTTNPTGEKKTDEFVTVTITKQELLGEGAFGTVHLLGLVNGRGVEGTQVAKALKRDASFDDNILIESVAHELAVSQAAARRLGENAPIVDESGIYVYGVNLQTGELTIKQILSSVDALRASLRSSGDGDGLQSHEMEETRWGIQSTFAGRPLKEMTFANHQEALSVYLKIAAAFTKAANRGLGTTDISGGNILINEEGVVELIDFGGYSALLDMSSEDLYNLAVYSTPFSNKRHQLLFLLYLSAEDRLKRNVQAISEIVQQRSSSEVDFMISQLKGELLDAGQQIFDDPKRLGGVSPAEFLVLFLERSGTTINWDCGALREKATIPPMLKSGEFTIRSPQTVNPALIGTIVDARCLWQLNLVHTFEVAMLFLKQIGISIYPYGFSLENGETGYAVTDQTQGRMVTSIWEGVLSSRGNGRISEVISFEEFQVICSQTMLVGSDILELYNALSSFWKEYWEVMVARSKPDFDKEINPTILMQRISVAMAEPIEV</sequence>